<feature type="chain" id="PRO_5045329936" evidence="1">
    <location>
        <begin position="22"/>
        <end position="184"/>
    </location>
</feature>
<dbReference type="InterPro" id="IPR029068">
    <property type="entry name" value="Glyas_Bleomycin-R_OHBP_Dase"/>
</dbReference>
<gene>
    <name evidence="3" type="ORF">Q2T77_16795</name>
</gene>
<feature type="signal peptide" evidence="1">
    <location>
        <begin position="1"/>
        <end position="21"/>
    </location>
</feature>
<dbReference type="Gene3D" id="3.10.180.10">
    <property type="entry name" value="2,3-Dihydroxybiphenyl 1,2-Dioxygenase, domain 1"/>
    <property type="match status" value="1"/>
</dbReference>
<evidence type="ECO:0000313" key="3">
    <source>
        <dbReference type="EMBL" id="MDO1533946.1"/>
    </source>
</evidence>
<dbReference type="PANTHER" id="PTHR36503">
    <property type="entry name" value="BLR2520 PROTEIN"/>
    <property type="match status" value="1"/>
</dbReference>
<organism evidence="3 4">
    <name type="scientific">Variovorax ginsengisoli</name>
    <dbReference type="NCBI Taxonomy" id="363844"/>
    <lineage>
        <taxon>Bacteria</taxon>
        <taxon>Pseudomonadati</taxon>
        <taxon>Pseudomonadota</taxon>
        <taxon>Betaproteobacteria</taxon>
        <taxon>Burkholderiales</taxon>
        <taxon>Comamonadaceae</taxon>
        <taxon>Variovorax</taxon>
    </lineage>
</organism>
<dbReference type="SUPFAM" id="SSF54593">
    <property type="entry name" value="Glyoxalase/Bleomycin resistance protein/Dihydroxybiphenyl dioxygenase"/>
    <property type="match status" value="1"/>
</dbReference>
<comment type="caution">
    <text evidence="3">The sequence shown here is derived from an EMBL/GenBank/DDBJ whole genome shotgun (WGS) entry which is preliminary data.</text>
</comment>
<keyword evidence="4" id="KW-1185">Reference proteome</keyword>
<evidence type="ECO:0000313" key="4">
    <source>
        <dbReference type="Proteomes" id="UP001169027"/>
    </source>
</evidence>
<dbReference type="EMBL" id="JAUKVY010000011">
    <property type="protein sequence ID" value="MDO1533946.1"/>
    <property type="molecule type" value="Genomic_DNA"/>
</dbReference>
<dbReference type="Proteomes" id="UP001169027">
    <property type="component" value="Unassembled WGS sequence"/>
</dbReference>
<evidence type="ECO:0000256" key="1">
    <source>
        <dbReference type="SAM" id="SignalP"/>
    </source>
</evidence>
<reference evidence="3" key="1">
    <citation type="submission" date="2023-06" db="EMBL/GenBank/DDBJ databases">
        <authorList>
            <person name="Jiang Y."/>
            <person name="Liu Q."/>
        </authorList>
    </citation>
    <scope>NUCLEOTIDE SEQUENCE</scope>
    <source>
        <strain evidence="3">CGMCC 1.12090</strain>
    </source>
</reference>
<accession>A0ABT8S936</accession>
<dbReference type="InterPro" id="IPR037523">
    <property type="entry name" value="VOC_core"/>
</dbReference>
<proteinExistence type="predicted"/>
<dbReference type="RefSeq" id="WP_301811015.1">
    <property type="nucleotide sequence ID" value="NZ_JAUJZH010000011.1"/>
</dbReference>
<keyword evidence="1" id="KW-0732">Signal</keyword>
<dbReference type="Pfam" id="PF00903">
    <property type="entry name" value="Glyoxalase"/>
    <property type="match status" value="1"/>
</dbReference>
<protein>
    <submittedName>
        <fullName evidence="3">VOC family protein</fullName>
    </submittedName>
</protein>
<name>A0ABT8S936_9BURK</name>
<sequence>MNFFSVFLLAASLTGASVAIASNDAQTQHASTTGSPWLSSRLITPHLTVKNVTASKQFYTQTFGFKLRYENLKDGLPVHVEMDYHGELALMFVPENVGGRPTLAPISFADPRQHTAYFYIYVDDVDAVAARARAAGGTVLEPPRDAPWGDRFALIADINGYHWGLAQTREPGFPTFDPRQRSSK</sequence>
<dbReference type="PROSITE" id="PS51819">
    <property type="entry name" value="VOC"/>
    <property type="match status" value="1"/>
</dbReference>
<feature type="domain" description="VOC" evidence="2">
    <location>
        <begin position="41"/>
        <end position="168"/>
    </location>
</feature>
<evidence type="ECO:0000259" key="2">
    <source>
        <dbReference type="PROSITE" id="PS51819"/>
    </source>
</evidence>
<dbReference type="InterPro" id="IPR004360">
    <property type="entry name" value="Glyas_Fos-R_dOase_dom"/>
</dbReference>
<dbReference type="PANTHER" id="PTHR36503:SF3">
    <property type="entry name" value="BLR0126 PROTEIN"/>
    <property type="match status" value="1"/>
</dbReference>